<evidence type="ECO:0000256" key="1">
    <source>
        <dbReference type="SAM" id="MobiDB-lite"/>
    </source>
</evidence>
<reference evidence="2" key="1">
    <citation type="submission" date="2021-03" db="EMBL/GenBank/DDBJ databases">
        <title>Draft genome sequence of rust myrtle Austropuccinia psidii MF-1, a brazilian biotype.</title>
        <authorList>
            <person name="Quecine M.C."/>
            <person name="Pachon D.M.R."/>
            <person name="Bonatelli M.L."/>
            <person name="Correr F.H."/>
            <person name="Franceschini L.M."/>
            <person name="Leite T.F."/>
            <person name="Margarido G.R.A."/>
            <person name="Almeida C.A."/>
            <person name="Ferrarezi J.A."/>
            <person name="Labate C.A."/>
        </authorList>
    </citation>
    <scope>NUCLEOTIDE SEQUENCE</scope>
    <source>
        <strain evidence="2">MF-1</strain>
    </source>
</reference>
<comment type="caution">
    <text evidence="2">The sequence shown here is derived from an EMBL/GenBank/DDBJ whole genome shotgun (WGS) entry which is preliminary data.</text>
</comment>
<dbReference type="Proteomes" id="UP000765509">
    <property type="component" value="Unassembled WGS sequence"/>
</dbReference>
<name>A0A9Q3CWH3_9BASI</name>
<gene>
    <name evidence="2" type="ORF">O181_032271</name>
</gene>
<evidence type="ECO:0000313" key="3">
    <source>
        <dbReference type="Proteomes" id="UP000765509"/>
    </source>
</evidence>
<accession>A0A9Q3CWH3</accession>
<organism evidence="2 3">
    <name type="scientific">Austropuccinia psidii MF-1</name>
    <dbReference type="NCBI Taxonomy" id="1389203"/>
    <lineage>
        <taxon>Eukaryota</taxon>
        <taxon>Fungi</taxon>
        <taxon>Dikarya</taxon>
        <taxon>Basidiomycota</taxon>
        <taxon>Pucciniomycotina</taxon>
        <taxon>Pucciniomycetes</taxon>
        <taxon>Pucciniales</taxon>
        <taxon>Sphaerophragmiaceae</taxon>
        <taxon>Austropuccinia</taxon>
    </lineage>
</organism>
<keyword evidence="3" id="KW-1185">Reference proteome</keyword>
<evidence type="ECO:0000313" key="2">
    <source>
        <dbReference type="EMBL" id="MBW0492556.1"/>
    </source>
</evidence>
<dbReference type="AlphaFoldDB" id="A0A9Q3CWH3"/>
<protein>
    <submittedName>
        <fullName evidence="2">Uncharacterized protein</fullName>
    </submittedName>
</protein>
<dbReference type="EMBL" id="AVOT02011644">
    <property type="protein sequence ID" value="MBW0492556.1"/>
    <property type="molecule type" value="Genomic_DNA"/>
</dbReference>
<feature type="region of interest" description="Disordered" evidence="1">
    <location>
        <begin position="1"/>
        <end position="20"/>
    </location>
</feature>
<sequence length="128" mass="13936">MLPHPQDPQDMPPTPEPHLRTHPSLCFSTPLLTILPLLQDPQYMPPMLPPYVLPHPSLHFCTPAAYHAYAPAGTSRYASNAATPCPPSPILTLPPPAISSLPLTLLALRLRLIGYGGLLAYNTITEIF</sequence>
<proteinExistence type="predicted"/>